<name>A0A133KC98_HEYCO</name>
<feature type="transmembrane region" description="Helical" evidence="9">
    <location>
        <begin position="295"/>
        <end position="315"/>
    </location>
</feature>
<evidence type="ECO:0000256" key="5">
    <source>
        <dbReference type="ARBA" id="ARBA00022989"/>
    </source>
</evidence>
<dbReference type="InterPro" id="IPR006369">
    <property type="entry name" value="Protohaem_IX_farnesylTrfase"/>
</dbReference>
<dbReference type="GO" id="GO:0008495">
    <property type="term" value="F:protoheme IX farnesyltransferase activity"/>
    <property type="evidence" value="ECO:0007669"/>
    <property type="project" value="UniProtKB-UniRule"/>
</dbReference>
<dbReference type="CDD" id="cd13957">
    <property type="entry name" value="PT_UbiA_Cox10"/>
    <property type="match status" value="1"/>
</dbReference>
<dbReference type="HAMAP" id="MF_00154">
    <property type="entry name" value="CyoE_CtaB"/>
    <property type="match status" value="1"/>
</dbReference>
<feature type="transmembrane region" description="Helical" evidence="9">
    <location>
        <begin position="166"/>
        <end position="188"/>
    </location>
</feature>
<evidence type="ECO:0000256" key="4">
    <source>
        <dbReference type="ARBA" id="ARBA00022692"/>
    </source>
</evidence>
<dbReference type="UniPathway" id="UPA00834">
    <property type="reaction ID" value="UER00712"/>
</dbReference>
<evidence type="ECO:0000313" key="11">
    <source>
        <dbReference type="Proteomes" id="UP000070376"/>
    </source>
</evidence>
<accession>A0A133KC98</accession>
<dbReference type="GO" id="GO:0005886">
    <property type="term" value="C:plasma membrane"/>
    <property type="evidence" value="ECO:0007669"/>
    <property type="project" value="UniProtKB-SubCell"/>
</dbReference>
<evidence type="ECO:0000256" key="6">
    <source>
        <dbReference type="ARBA" id="ARBA00023133"/>
    </source>
</evidence>
<evidence type="ECO:0000256" key="8">
    <source>
        <dbReference type="ARBA" id="ARBA00047690"/>
    </source>
</evidence>
<feature type="transmembrane region" description="Helical" evidence="9">
    <location>
        <begin position="36"/>
        <end position="59"/>
    </location>
</feature>
<comment type="subunit">
    <text evidence="9">Interacts with CtaA.</text>
</comment>
<proteinExistence type="inferred from homology"/>
<organism evidence="10 11">
    <name type="scientific">Heyndrickxia coagulans</name>
    <name type="common">Weizmannia coagulans</name>
    <dbReference type="NCBI Taxonomy" id="1398"/>
    <lineage>
        <taxon>Bacteria</taxon>
        <taxon>Bacillati</taxon>
        <taxon>Bacillota</taxon>
        <taxon>Bacilli</taxon>
        <taxon>Bacillales</taxon>
        <taxon>Bacillaceae</taxon>
        <taxon>Heyndrickxia</taxon>
    </lineage>
</organism>
<feature type="transmembrane region" description="Helical" evidence="9">
    <location>
        <begin position="71"/>
        <end position="95"/>
    </location>
</feature>
<dbReference type="InterPro" id="IPR000537">
    <property type="entry name" value="UbiA_prenyltransferase"/>
</dbReference>
<evidence type="ECO:0000256" key="1">
    <source>
        <dbReference type="ARBA" id="ARBA00004141"/>
    </source>
</evidence>
<gene>
    <name evidence="9" type="primary">ctaB</name>
    <name evidence="10" type="ORF">HMPREF3213_03381</name>
</gene>
<keyword evidence="6 9" id="KW-0350">Heme biosynthesis</keyword>
<feature type="transmembrane region" description="Helical" evidence="9">
    <location>
        <begin position="236"/>
        <end position="256"/>
    </location>
</feature>
<keyword evidence="3 9" id="KW-0808">Transferase</keyword>
<feature type="transmembrane region" description="Helical" evidence="9">
    <location>
        <begin position="262"/>
        <end position="283"/>
    </location>
</feature>
<evidence type="ECO:0000256" key="3">
    <source>
        <dbReference type="ARBA" id="ARBA00022679"/>
    </source>
</evidence>
<comment type="caution">
    <text evidence="10">The sequence shown here is derived from an EMBL/GenBank/DDBJ whole genome shotgun (WGS) entry which is preliminary data.</text>
</comment>
<dbReference type="EC" id="2.5.1.141" evidence="9"/>
<feature type="transmembrane region" description="Helical" evidence="9">
    <location>
        <begin position="116"/>
        <end position="137"/>
    </location>
</feature>
<dbReference type="AlphaFoldDB" id="A0A133KC98"/>
<feature type="transmembrane region" description="Helical" evidence="9">
    <location>
        <begin position="194"/>
        <end position="215"/>
    </location>
</feature>
<dbReference type="NCBIfam" id="TIGR01473">
    <property type="entry name" value="cyoE_ctaB"/>
    <property type="match status" value="1"/>
</dbReference>
<keyword evidence="7 9" id="KW-0472">Membrane</keyword>
<keyword evidence="5 9" id="KW-1133">Transmembrane helix</keyword>
<protein>
    <recommendedName>
        <fullName evidence="9">Protoheme IX farnesyltransferase</fullName>
        <ecNumber evidence="9">2.5.1.141</ecNumber>
    </recommendedName>
    <alternativeName>
        <fullName evidence="9">Heme B farnesyltransferase</fullName>
    </alternativeName>
    <alternativeName>
        <fullName evidence="9">Heme O synthase</fullName>
    </alternativeName>
</protein>
<reference evidence="11" key="1">
    <citation type="submission" date="2016-01" db="EMBL/GenBank/DDBJ databases">
        <authorList>
            <person name="Mitreva M."/>
            <person name="Pepin K.H."/>
            <person name="Mihindukulasuriya K.A."/>
            <person name="Fulton R."/>
            <person name="Fronick C."/>
            <person name="O'Laughlin M."/>
            <person name="Miner T."/>
            <person name="Herter B."/>
            <person name="Rosa B.A."/>
            <person name="Cordes M."/>
            <person name="Tomlinson C."/>
            <person name="Wollam A."/>
            <person name="Palsikar V.B."/>
            <person name="Mardis E.R."/>
            <person name="Wilson R.K."/>
        </authorList>
    </citation>
    <scope>NUCLEOTIDE SEQUENCE [LARGE SCALE GENOMIC DNA]</scope>
    <source>
        <strain evidence="11">GED7749B</strain>
    </source>
</reference>
<comment type="function">
    <text evidence="9">Converts heme B (protoheme IX) to heme O by substitution of the vinyl group on carbon 2 of heme B porphyrin ring with a hydroxyethyl farnesyl side group.</text>
</comment>
<sequence length="316" mass="35073">MNGFEKLEGGTIVADSRTMDTTTRVKAADASALKDFLSLIKIGIVNSNLITAFTGMWLALELTNRHFLQSLDIMVLAMAGTALIVAGSCSLNNWYDRDIDVIMKSKNFRPTVTGRFSNAKVLTIGLGFVALGTMLLFMTTPMAGLIGLFGVFSYVVLYTMWSKRTLVSNTVIGSFAGAVPPLIGWAAVDPHLGIVPWMLFLLMFIWQPPHFYAIAMKKCEEYKAAGIPMLPAVKGFQITKWHMLIWVALLIPVPFFLKPLGIGFIILATLFNLGWLALSLSGFKMKNDLKWAKWMFIYSLNYLTILFVAMVIATLF</sequence>
<dbReference type="PANTHER" id="PTHR43448:SF2">
    <property type="entry name" value="PROTOHEME IX FARNESYLTRANSFERASE, MITOCHONDRIAL"/>
    <property type="match status" value="1"/>
</dbReference>
<comment type="subcellular location">
    <subcellularLocation>
        <location evidence="9">Cell membrane</location>
        <topology evidence="9">Multi-pass membrane protein</topology>
    </subcellularLocation>
    <subcellularLocation>
        <location evidence="1">Membrane</location>
        <topology evidence="1">Multi-pass membrane protein</topology>
    </subcellularLocation>
</comment>
<comment type="catalytic activity">
    <reaction evidence="8 9">
        <text>heme b + (2E,6E)-farnesyl diphosphate + H2O = Fe(II)-heme o + diphosphate</text>
        <dbReference type="Rhea" id="RHEA:28070"/>
        <dbReference type="ChEBI" id="CHEBI:15377"/>
        <dbReference type="ChEBI" id="CHEBI:33019"/>
        <dbReference type="ChEBI" id="CHEBI:60344"/>
        <dbReference type="ChEBI" id="CHEBI:60530"/>
        <dbReference type="ChEBI" id="CHEBI:175763"/>
        <dbReference type="EC" id="2.5.1.141"/>
    </reaction>
</comment>
<evidence type="ECO:0000256" key="9">
    <source>
        <dbReference type="HAMAP-Rule" id="MF_00154"/>
    </source>
</evidence>
<dbReference type="EMBL" id="LRPN01000177">
    <property type="protein sequence ID" value="KWZ77192.1"/>
    <property type="molecule type" value="Genomic_DNA"/>
</dbReference>
<dbReference type="InterPro" id="IPR044878">
    <property type="entry name" value="UbiA_sf"/>
</dbReference>
<dbReference type="Proteomes" id="UP000070376">
    <property type="component" value="Unassembled WGS sequence"/>
</dbReference>
<comment type="miscellaneous">
    <text evidence="9">Carbon 2 of the heme B porphyrin ring is defined according to the Fischer nomenclature.</text>
</comment>
<dbReference type="Gene3D" id="1.10.357.140">
    <property type="entry name" value="UbiA prenyltransferase"/>
    <property type="match status" value="1"/>
</dbReference>
<dbReference type="PATRIC" id="fig|1398.22.peg.3393"/>
<keyword evidence="4 9" id="KW-0812">Transmembrane</keyword>
<evidence type="ECO:0000256" key="7">
    <source>
        <dbReference type="ARBA" id="ARBA00023136"/>
    </source>
</evidence>
<comment type="similarity">
    <text evidence="9">Belongs to the UbiA prenyltransferase family. Protoheme IX farnesyltransferase subfamily.</text>
</comment>
<dbReference type="Pfam" id="PF01040">
    <property type="entry name" value="UbiA"/>
    <property type="match status" value="1"/>
</dbReference>
<keyword evidence="2 9" id="KW-1003">Cell membrane</keyword>
<comment type="pathway">
    <text evidence="9">Porphyrin-containing compound metabolism; heme O biosynthesis; heme O from protoheme: step 1/1.</text>
</comment>
<feature type="transmembrane region" description="Helical" evidence="9">
    <location>
        <begin position="143"/>
        <end position="161"/>
    </location>
</feature>
<evidence type="ECO:0000256" key="2">
    <source>
        <dbReference type="ARBA" id="ARBA00022475"/>
    </source>
</evidence>
<dbReference type="GO" id="GO:0048034">
    <property type="term" value="P:heme O biosynthetic process"/>
    <property type="evidence" value="ECO:0007669"/>
    <property type="project" value="UniProtKB-UniRule"/>
</dbReference>
<dbReference type="PANTHER" id="PTHR43448">
    <property type="entry name" value="PROTOHEME IX FARNESYLTRANSFERASE, MITOCHONDRIAL"/>
    <property type="match status" value="1"/>
</dbReference>
<evidence type="ECO:0000313" key="10">
    <source>
        <dbReference type="EMBL" id="KWZ77192.1"/>
    </source>
</evidence>